<dbReference type="Pfam" id="PF07586">
    <property type="entry name" value="HXXSHH"/>
    <property type="match status" value="1"/>
</dbReference>
<dbReference type="Proteomes" id="UP000093173">
    <property type="component" value="Unassembled WGS sequence"/>
</dbReference>
<feature type="chain" id="PRO_5008634843" description="Tat pathway signal protein" evidence="1">
    <location>
        <begin position="35"/>
        <end position="406"/>
    </location>
</feature>
<evidence type="ECO:0008006" key="4">
    <source>
        <dbReference type="Google" id="ProtNLM"/>
    </source>
</evidence>
<proteinExistence type="predicted"/>
<gene>
    <name evidence="2" type="ORF">A6E14_00965</name>
</gene>
<keyword evidence="1" id="KW-0732">Signal</keyword>
<dbReference type="PROSITE" id="PS51318">
    <property type="entry name" value="TAT"/>
    <property type="match status" value="1"/>
</dbReference>
<protein>
    <recommendedName>
        <fullName evidence="4">Tat pathway signal protein</fullName>
    </recommendedName>
</protein>
<accession>A0A1B9R1J5</accession>
<dbReference type="AlphaFoldDB" id="A0A1B9R1J5"/>
<evidence type="ECO:0000313" key="3">
    <source>
        <dbReference type="Proteomes" id="UP000093173"/>
    </source>
</evidence>
<organism evidence="2 3">
    <name type="scientific">Vibrio genomosp. F10</name>
    <dbReference type="NCBI Taxonomy" id="723171"/>
    <lineage>
        <taxon>Bacteria</taxon>
        <taxon>Pseudomonadati</taxon>
        <taxon>Pseudomonadota</taxon>
        <taxon>Gammaproteobacteria</taxon>
        <taxon>Vibrionales</taxon>
        <taxon>Vibrionaceae</taxon>
        <taxon>Vibrio</taxon>
    </lineage>
</organism>
<evidence type="ECO:0000313" key="2">
    <source>
        <dbReference type="EMBL" id="OCH78018.1"/>
    </source>
</evidence>
<dbReference type="InterPro" id="IPR006311">
    <property type="entry name" value="TAT_signal"/>
</dbReference>
<dbReference type="RefSeq" id="WP_017040576.1">
    <property type="nucleotide sequence ID" value="NZ_JBNGCH010000320.1"/>
</dbReference>
<keyword evidence="3" id="KW-1185">Reference proteome</keyword>
<reference evidence="3" key="1">
    <citation type="submission" date="2016-06" db="EMBL/GenBank/DDBJ databases">
        <authorList>
            <person name="Hehemann J.-H."/>
            <person name="Arevalo P."/>
            <person name="Datta M.S."/>
            <person name="Polz M.F."/>
        </authorList>
    </citation>
    <scope>NUCLEOTIDE SEQUENCE [LARGE SCALE GENOMIC DNA]</scope>
    <source>
        <strain evidence="3">9CSC122</strain>
    </source>
</reference>
<feature type="signal peptide" evidence="1">
    <location>
        <begin position="1"/>
        <end position="34"/>
    </location>
</feature>
<evidence type="ECO:0000256" key="1">
    <source>
        <dbReference type="SAM" id="SignalP"/>
    </source>
</evidence>
<dbReference type="EMBL" id="MAJZ01000320">
    <property type="protein sequence ID" value="OCH78018.1"/>
    <property type="molecule type" value="Genomic_DNA"/>
</dbReference>
<dbReference type="InterPro" id="IPR011447">
    <property type="entry name" value="DUF1552"/>
</dbReference>
<name>A0A1B9R1J5_9VIBR</name>
<sequence length="406" mass="43575">MTKLTTVSRRSFLKASVFAGMGVGLAKFSTQSFASNGSASGNASKFIFVNFSDGYPRGTWHPTGNSGGLTMNACTEGLEAYKNDIVFLAGCRSEGGTGHSGYNGVWQEESGQGSIDVHFESVYAQGMPKRALRLGVDTKYWGHGGLVTSRSVNGSGLVHNDDPNAIFSELYGSQEGNQDPVEQRKLALLSSYLEDVAHLSDNLGGLEQRKLDTYSQATTQTKQELENALTDTGQCSTSLYMSDSYGRDKTADLQVANAAMALSCGKTNIVSLQLGTSNDSKVVETVSTTPPHSASHYGSASLKQTYIAHRQWYVSKVTRLIEHLKLMGVYDDCIIYVTSEMDDGQAHSSNDLPCMLIGGKNSKLVTQNGGRIIRNVGAIGQVLSSMASAYGVQTPYQSPVINDLFV</sequence>
<comment type="caution">
    <text evidence="2">The sequence shown here is derived from an EMBL/GenBank/DDBJ whole genome shotgun (WGS) entry which is preliminary data.</text>
</comment>